<reference evidence="3" key="1">
    <citation type="submission" date="2021-01" db="EMBL/GenBank/DDBJ databases">
        <authorList>
            <person name="Corre E."/>
            <person name="Pelletier E."/>
            <person name="Niang G."/>
            <person name="Scheremetjew M."/>
            <person name="Finn R."/>
            <person name="Kale V."/>
            <person name="Holt S."/>
            <person name="Cochrane G."/>
            <person name="Meng A."/>
            <person name="Brown T."/>
            <person name="Cohen L."/>
        </authorList>
    </citation>
    <scope>NUCLEOTIDE SEQUENCE</scope>
    <source>
        <strain evidence="3">PLY429</strain>
    </source>
</reference>
<evidence type="ECO:0000313" key="3">
    <source>
        <dbReference type="EMBL" id="CAD9199141.1"/>
    </source>
</evidence>
<dbReference type="AlphaFoldDB" id="A0A7S1WZC2"/>
<keyword evidence="2" id="KW-1133">Transmembrane helix</keyword>
<sequence>MEMKMPSSSPFWTTVNSDSTRPTSMSSTPAASSTSKHPRPPLAHAPHALASPTSTHPQWASSPPSIPLTATPSGKIPTDLSITLTFDSLPTRASRRLMPEQSFDMPLESQSTYRKAVAECFSEPPTTLSWEDEVQIDDVRRTAGQPVLSVDTVVLLDAVRPKLPSRSEATECLGDALRIHAYFHGLLDVECKESQATLLGFPLWPLVAVICALFAMAMLLLLSAAYFFRRRKGRDLVRRIRCSEVHGCSQIETLGTHCMFMEEDARAATKAEKGADLGSPQGTIPAEVHPFGVNHSDDILY</sequence>
<feature type="region of interest" description="Disordered" evidence="1">
    <location>
        <begin position="1"/>
        <end position="74"/>
    </location>
</feature>
<evidence type="ECO:0000256" key="1">
    <source>
        <dbReference type="SAM" id="MobiDB-lite"/>
    </source>
</evidence>
<feature type="compositionally biased region" description="Low complexity" evidence="1">
    <location>
        <begin position="17"/>
        <end position="35"/>
    </location>
</feature>
<gene>
    <name evidence="3" type="ORF">TCHU04912_LOCUS1374</name>
</gene>
<organism evidence="3">
    <name type="scientific">Tetraselmis chuii</name>
    <dbReference type="NCBI Taxonomy" id="63592"/>
    <lineage>
        <taxon>Eukaryota</taxon>
        <taxon>Viridiplantae</taxon>
        <taxon>Chlorophyta</taxon>
        <taxon>core chlorophytes</taxon>
        <taxon>Chlorodendrophyceae</taxon>
        <taxon>Chlorodendrales</taxon>
        <taxon>Chlorodendraceae</taxon>
        <taxon>Tetraselmis</taxon>
    </lineage>
</organism>
<name>A0A7S1WZC2_9CHLO</name>
<accession>A0A7S1WZC2</accession>
<evidence type="ECO:0000256" key="2">
    <source>
        <dbReference type="SAM" id="Phobius"/>
    </source>
</evidence>
<feature type="compositionally biased region" description="Polar residues" evidence="1">
    <location>
        <begin position="51"/>
        <end position="72"/>
    </location>
</feature>
<feature type="transmembrane region" description="Helical" evidence="2">
    <location>
        <begin position="203"/>
        <end position="228"/>
    </location>
</feature>
<proteinExistence type="predicted"/>
<protein>
    <submittedName>
        <fullName evidence="3">Uncharacterized protein</fullName>
    </submittedName>
</protein>
<feature type="compositionally biased region" description="Polar residues" evidence="1">
    <location>
        <begin position="1"/>
        <end position="16"/>
    </location>
</feature>
<keyword evidence="2" id="KW-0812">Transmembrane</keyword>
<keyword evidence="2" id="KW-0472">Membrane</keyword>
<dbReference type="EMBL" id="HBGG01002647">
    <property type="protein sequence ID" value="CAD9199141.1"/>
    <property type="molecule type" value="Transcribed_RNA"/>
</dbReference>